<dbReference type="AlphaFoldDB" id="A0A7D9HCX3"/>
<sequence length="364" mass="42245">MPLFKVQSERNPQKFCICANSLADLKDKDNMAFNRTNERKPLQHLKRTQRGKILRALDHTQTWSKGDSAKYYPNETLNYLKYKESDFVMHIINNHTAMRPLLTMFMFQSLRVSHYMMEKQSPATLYLLQSLLKEALLWMREKKNYEGMIKQDSGMETTTTRNDYLPNDVSLVKNPHENRKKVDQVRIYIDSYSITRLMKKSFMNKIATHINSNSALTNPTAMGTSEEEVFRMELSSMDLKPPNLSNVTLERLKEEVSSDATLKSLYETVLIGWPLDRALLPADLRPYWSFRDEISIDNGVLLKSHQVIILPSMRQEMLNKIHKAHQGADSSIRRARETLFWPGMSAAIRQTCSSCGLYAQYKSE</sequence>
<dbReference type="Pfam" id="PF17921">
    <property type="entry name" value="Integrase_H2C2"/>
    <property type="match status" value="1"/>
</dbReference>
<dbReference type="PANTHER" id="PTHR37984:SF5">
    <property type="entry name" value="PROTEIN NYNRIN-LIKE"/>
    <property type="match status" value="1"/>
</dbReference>
<protein>
    <submittedName>
        <fullName evidence="1">Uncharacterized protein</fullName>
    </submittedName>
</protein>
<gene>
    <name evidence="1" type="ORF">PACLA_8A074475</name>
</gene>
<dbReference type="FunFam" id="1.10.340.70:FF:000004">
    <property type="entry name" value="Retrovirus-related Pol polyprotein from transposon 297-like Protein"/>
    <property type="match status" value="1"/>
</dbReference>
<reference evidence="1" key="1">
    <citation type="submission" date="2020-04" db="EMBL/GenBank/DDBJ databases">
        <authorList>
            <person name="Alioto T."/>
            <person name="Alioto T."/>
            <person name="Gomez Garrido J."/>
        </authorList>
    </citation>
    <scope>NUCLEOTIDE SEQUENCE</scope>
    <source>
        <strain evidence="1">A484AB</strain>
    </source>
</reference>
<comment type="caution">
    <text evidence="1">The sequence shown here is derived from an EMBL/GenBank/DDBJ whole genome shotgun (WGS) entry which is preliminary data.</text>
</comment>
<accession>A0A7D9HCX3</accession>
<evidence type="ECO:0000313" key="2">
    <source>
        <dbReference type="Proteomes" id="UP001152795"/>
    </source>
</evidence>
<dbReference type="EMBL" id="CACRXK020000144">
    <property type="protein sequence ID" value="CAB3978832.1"/>
    <property type="molecule type" value="Genomic_DNA"/>
</dbReference>
<dbReference type="Gene3D" id="1.10.340.70">
    <property type="match status" value="1"/>
</dbReference>
<keyword evidence="2" id="KW-1185">Reference proteome</keyword>
<name>A0A7D9HCX3_PARCT</name>
<dbReference type="OrthoDB" id="775972at2759"/>
<organism evidence="1 2">
    <name type="scientific">Paramuricea clavata</name>
    <name type="common">Red gorgonian</name>
    <name type="synonym">Violescent sea-whip</name>
    <dbReference type="NCBI Taxonomy" id="317549"/>
    <lineage>
        <taxon>Eukaryota</taxon>
        <taxon>Metazoa</taxon>
        <taxon>Cnidaria</taxon>
        <taxon>Anthozoa</taxon>
        <taxon>Octocorallia</taxon>
        <taxon>Malacalcyonacea</taxon>
        <taxon>Plexauridae</taxon>
        <taxon>Paramuricea</taxon>
    </lineage>
</organism>
<evidence type="ECO:0000313" key="1">
    <source>
        <dbReference type="EMBL" id="CAB3978832.1"/>
    </source>
</evidence>
<dbReference type="InterPro" id="IPR041588">
    <property type="entry name" value="Integrase_H2C2"/>
</dbReference>
<dbReference type="PANTHER" id="PTHR37984">
    <property type="entry name" value="PROTEIN CBG26694"/>
    <property type="match status" value="1"/>
</dbReference>
<dbReference type="InterPro" id="IPR050951">
    <property type="entry name" value="Retrovirus_Pol_polyprotein"/>
</dbReference>
<dbReference type="Proteomes" id="UP001152795">
    <property type="component" value="Unassembled WGS sequence"/>
</dbReference>
<proteinExistence type="predicted"/>